<comment type="catalytic activity">
    <reaction evidence="18">
        <text>phosphate(in) + ATP(out) + 2 H(+)(out) = phosphate(out) + ATP(in) + 2 H(+)(in)</text>
        <dbReference type="Rhea" id="RHEA:72035"/>
        <dbReference type="ChEBI" id="CHEBI:15378"/>
        <dbReference type="ChEBI" id="CHEBI:30616"/>
        <dbReference type="ChEBI" id="CHEBI:43474"/>
    </reaction>
</comment>
<evidence type="ECO:0000256" key="21">
    <source>
        <dbReference type="ARBA" id="ARBA00048844"/>
    </source>
</evidence>
<evidence type="ECO:0000256" key="12">
    <source>
        <dbReference type="ARBA" id="ARBA00036282"/>
    </source>
</evidence>
<organism evidence="26 27">
    <name type="scientific">Balaenoptera physalus</name>
    <name type="common">Fin whale</name>
    <name type="synonym">Balaena physalus</name>
    <dbReference type="NCBI Taxonomy" id="9770"/>
    <lineage>
        <taxon>Eukaryota</taxon>
        <taxon>Metazoa</taxon>
        <taxon>Chordata</taxon>
        <taxon>Craniata</taxon>
        <taxon>Vertebrata</taxon>
        <taxon>Euteleostomi</taxon>
        <taxon>Mammalia</taxon>
        <taxon>Eutheria</taxon>
        <taxon>Laurasiatheria</taxon>
        <taxon>Artiodactyla</taxon>
        <taxon>Whippomorpha</taxon>
        <taxon>Cetacea</taxon>
        <taxon>Mysticeti</taxon>
        <taxon>Balaenopteridae</taxon>
        <taxon>Balaenoptera</taxon>
    </lineage>
</organism>
<sequence length="935" mass="102093">MHLSKQELDPKPVHGISPEGDADSDGGLDLEEFILYLQEREQRLLLLFHSLDRNQDGHIDVSEIQQSFRALGISISLEQAEKILHSMDRDGTMTIDWQEWRDHFLLHSLENVEDVLYFWKHSTVLDIGECLTVPDEFSEQEKLTGMWWKQLVAGAMAGAVSRTGTAPLDRLKVFMQVHASKTNRLNILGGLRSMIQEGGVRSLWRGNGINVLKIAPESAIKFMAYEQIKRAIWGQQETLHVQERFVAGSLAGATAQTIIYPMEVLKTRLTLRRTGQYKGLLDCAWRILEREGPQAFYRGYLPNVLGIVPYAGIDLAVYETLKNRWLQQYSHNSADPGILVLLACGTISSTCGQIASYPLALVRTRMQAQAPQLSMLGLLRHILSQEGVRGLYRGIAPNFMKVIPAIHWQILDPHASSPGSPSSATGFWISRNLSAPDPDSAMPRSRGPDPLLPATGFLNPFTSTLAHKGLCDLTIPWDPNLQDAPPTWLLDGQTTHQGFEPKCPDPPAAMGAQPEEEGQVLTHQNPPPSLNLGCTHVYGYMFGHVPESKLEHLPTQQLSSGTMGLPAPPARTAGGEGHAAHPPCTARSSPSRPGWNATLKQWGPVGAGAGSVLQVLHTGEQLMVPMAVLEVDNEGALWKFLLSGAMAGAVSHTGTAPLDCAKVYMRVHGEHGVGAVGMGMGGSGVDGVQDGGEGVTGNRYEGGVGTGVGVERMVYSSKTNFMNLLGGIRSTVQQWGVCLLWRGNGINVLKIAPEYAIKFSVFEQCKNHFCGLHESPTFQERLLASSLAVATSQTLINPMEEGTRVLYRGYLPNMLGLIPYACTDLAVYEMLRCLWLKSGRDMDDPSGLVSLSSVTVSTTCGQRASYPLTSVRTRMQAQDTVEGSNLTMRGVFRQILAQQRCPGLYRGMTSTLLKVLPAGGISYMVYEAMKKTLGV</sequence>
<evidence type="ECO:0000256" key="8">
    <source>
        <dbReference type="ARBA" id="ARBA00022837"/>
    </source>
</evidence>
<dbReference type="GO" id="GO:0005509">
    <property type="term" value="F:calcium ion binding"/>
    <property type="evidence" value="ECO:0007669"/>
    <property type="project" value="InterPro"/>
</dbReference>
<dbReference type="FunFam" id="1.10.238.10:FF:000028">
    <property type="entry name" value="Putative calcium-binding mitochondrial carrier protein scamc-2"/>
    <property type="match status" value="1"/>
</dbReference>
<feature type="domain" description="EF-hand" evidence="25">
    <location>
        <begin position="39"/>
        <end position="74"/>
    </location>
</feature>
<reference evidence="26 27" key="1">
    <citation type="journal article" date="2019" name="PLoS ONE">
        <title>Genomic analyses reveal an absence of contemporary introgressive admixture between fin whales and blue whales, despite known hybrids.</title>
        <authorList>
            <person name="Westbury M.V."/>
            <person name="Petersen B."/>
            <person name="Lorenzen E.D."/>
        </authorList>
    </citation>
    <scope>NUCLEOTIDE SEQUENCE [LARGE SCALE GENOMIC DNA]</scope>
    <source>
        <strain evidence="26">FinWhale-01</strain>
    </source>
</reference>
<dbReference type="GO" id="GO:0005743">
    <property type="term" value="C:mitochondrial inner membrane"/>
    <property type="evidence" value="ECO:0007669"/>
    <property type="project" value="UniProtKB-SubCell"/>
</dbReference>
<feature type="compositionally biased region" description="Basic and acidic residues" evidence="24">
    <location>
        <begin position="1"/>
        <end position="12"/>
    </location>
</feature>
<evidence type="ECO:0000256" key="16">
    <source>
        <dbReference type="ARBA" id="ARBA00036908"/>
    </source>
</evidence>
<comment type="catalytic activity">
    <reaction evidence="17">
        <text>ADP(out) + phosphate(in) + H(+)(out) = ADP(in) + phosphate(out) + H(+)(in)</text>
        <dbReference type="Rhea" id="RHEA:65844"/>
        <dbReference type="ChEBI" id="CHEBI:15378"/>
        <dbReference type="ChEBI" id="CHEBI:43474"/>
        <dbReference type="ChEBI" id="CHEBI:456216"/>
    </reaction>
</comment>
<name>A0A643BX10_BALPH</name>
<evidence type="ECO:0000256" key="20">
    <source>
        <dbReference type="ARBA" id="ARBA00048804"/>
    </source>
</evidence>
<dbReference type="InterPro" id="IPR018108">
    <property type="entry name" value="MCP_transmembrane"/>
</dbReference>
<evidence type="ECO:0000256" key="11">
    <source>
        <dbReference type="ARBA" id="ARBA00023136"/>
    </source>
</evidence>
<keyword evidence="9" id="KW-1133">Transmembrane helix</keyword>
<comment type="caution">
    <text evidence="26">The sequence shown here is derived from an EMBL/GenBank/DDBJ whole genome shotgun (WGS) entry which is preliminary data.</text>
</comment>
<dbReference type="CDD" id="cd00051">
    <property type="entry name" value="EFh"/>
    <property type="match status" value="2"/>
</dbReference>
<evidence type="ECO:0000256" key="18">
    <source>
        <dbReference type="ARBA" id="ARBA00048314"/>
    </source>
</evidence>
<dbReference type="SUPFAM" id="SSF103506">
    <property type="entry name" value="Mitochondrial carrier"/>
    <property type="match status" value="2"/>
</dbReference>
<keyword evidence="4 23" id="KW-0812">Transmembrane</keyword>
<dbReference type="Pfam" id="PF00153">
    <property type="entry name" value="Mito_carr"/>
    <property type="match status" value="6"/>
</dbReference>
<feature type="region of interest" description="Disordered" evidence="24">
    <location>
        <begin position="1"/>
        <end position="25"/>
    </location>
</feature>
<dbReference type="GO" id="GO:0055085">
    <property type="term" value="P:transmembrane transport"/>
    <property type="evidence" value="ECO:0007669"/>
    <property type="project" value="InterPro"/>
</dbReference>
<proteinExistence type="inferred from homology"/>
<protein>
    <recommendedName>
        <fullName evidence="25">EF-hand domain-containing protein</fullName>
    </recommendedName>
</protein>
<evidence type="ECO:0000256" key="23">
    <source>
        <dbReference type="PROSITE-ProRule" id="PRU00282"/>
    </source>
</evidence>
<comment type="catalytic activity">
    <reaction evidence="21">
        <text>dADP(out) + phosphate(in) + H(+)(out) = dADP(in) + phosphate(out) + H(+)(in)</text>
        <dbReference type="Rhea" id="RHEA:73695"/>
        <dbReference type="ChEBI" id="CHEBI:15378"/>
        <dbReference type="ChEBI" id="CHEBI:43474"/>
        <dbReference type="ChEBI" id="CHEBI:57667"/>
    </reaction>
</comment>
<keyword evidence="3" id="KW-0813">Transport</keyword>
<feature type="repeat" description="Solcar" evidence="23">
    <location>
        <begin position="635"/>
        <end position="768"/>
    </location>
</feature>
<keyword evidence="7" id="KW-0999">Mitochondrion inner membrane</keyword>
<evidence type="ECO:0000256" key="2">
    <source>
        <dbReference type="ARBA" id="ARBA00006375"/>
    </source>
</evidence>
<comment type="catalytic activity">
    <reaction evidence="12">
        <text>dAMP(out) + phosphate(in) = dAMP(in) + phosphate(out)</text>
        <dbReference type="Rhea" id="RHEA:73687"/>
        <dbReference type="ChEBI" id="CHEBI:43474"/>
        <dbReference type="ChEBI" id="CHEBI:58245"/>
    </reaction>
</comment>
<comment type="catalytic activity">
    <reaction evidence="13">
        <text>3'-AMP(out) + phosphate(in) = 3'-AMP(in) + phosphate(out)</text>
        <dbReference type="Rhea" id="RHEA:73691"/>
        <dbReference type="ChEBI" id="CHEBI:43474"/>
        <dbReference type="ChEBI" id="CHEBI:60880"/>
    </reaction>
</comment>
<dbReference type="Gene3D" id="1.50.40.10">
    <property type="entry name" value="Mitochondrial carrier domain"/>
    <property type="match status" value="3"/>
</dbReference>
<keyword evidence="8" id="KW-0106">Calcium</keyword>
<evidence type="ECO:0000256" key="15">
    <source>
        <dbReference type="ARBA" id="ARBA00036630"/>
    </source>
</evidence>
<feature type="region of interest" description="Disordered" evidence="24">
    <location>
        <begin position="569"/>
        <end position="593"/>
    </location>
</feature>
<evidence type="ECO:0000256" key="10">
    <source>
        <dbReference type="ARBA" id="ARBA00023128"/>
    </source>
</evidence>
<keyword evidence="10" id="KW-0496">Mitochondrion</keyword>
<evidence type="ECO:0000256" key="7">
    <source>
        <dbReference type="ARBA" id="ARBA00022792"/>
    </source>
</evidence>
<dbReference type="Gene3D" id="1.10.238.10">
    <property type="entry name" value="EF-hand"/>
    <property type="match status" value="1"/>
</dbReference>
<evidence type="ECO:0000256" key="4">
    <source>
        <dbReference type="ARBA" id="ARBA00022692"/>
    </source>
</evidence>
<evidence type="ECO:0000256" key="13">
    <source>
        <dbReference type="ARBA" id="ARBA00036289"/>
    </source>
</evidence>
<evidence type="ECO:0000313" key="27">
    <source>
        <dbReference type="Proteomes" id="UP000437017"/>
    </source>
</evidence>
<feature type="repeat" description="Solcar" evidence="23">
    <location>
        <begin position="845"/>
        <end position="932"/>
    </location>
</feature>
<comment type="catalytic activity">
    <reaction evidence="16">
        <text>AMP(out) + phosphate(in) = AMP(in) + phosphate(out)</text>
        <dbReference type="Rhea" id="RHEA:70259"/>
        <dbReference type="ChEBI" id="CHEBI:43474"/>
        <dbReference type="ChEBI" id="CHEBI:456215"/>
    </reaction>
</comment>
<evidence type="ECO:0000256" key="5">
    <source>
        <dbReference type="ARBA" id="ARBA00022723"/>
    </source>
</evidence>
<dbReference type="PROSITE" id="PS00018">
    <property type="entry name" value="EF_HAND_1"/>
    <property type="match status" value="1"/>
</dbReference>
<feature type="repeat" description="Solcar" evidence="23">
    <location>
        <begin position="239"/>
        <end position="324"/>
    </location>
</feature>
<evidence type="ECO:0000256" key="14">
    <source>
        <dbReference type="ARBA" id="ARBA00036310"/>
    </source>
</evidence>
<evidence type="ECO:0000256" key="19">
    <source>
        <dbReference type="ARBA" id="ARBA00048433"/>
    </source>
</evidence>
<keyword evidence="11 23" id="KW-0472">Membrane</keyword>
<dbReference type="Pfam" id="PF13499">
    <property type="entry name" value="EF-hand_7"/>
    <property type="match status" value="1"/>
</dbReference>
<evidence type="ECO:0000256" key="22">
    <source>
        <dbReference type="ARBA" id="ARBA00049234"/>
    </source>
</evidence>
<dbReference type="InterPro" id="IPR002067">
    <property type="entry name" value="MCP"/>
</dbReference>
<feature type="repeat" description="Solcar" evidence="23">
    <location>
        <begin position="145"/>
        <end position="231"/>
    </location>
</feature>
<dbReference type="InterPro" id="IPR011992">
    <property type="entry name" value="EF-hand-dom_pair"/>
</dbReference>
<feature type="repeat" description="Solcar" evidence="23">
    <location>
        <begin position="336"/>
        <end position="419"/>
    </location>
</feature>
<keyword evidence="6" id="KW-0677">Repeat</keyword>
<dbReference type="EMBL" id="SGJD01003842">
    <property type="protein sequence ID" value="KAB0392454.1"/>
    <property type="molecule type" value="Genomic_DNA"/>
</dbReference>
<comment type="subcellular location">
    <subcellularLocation>
        <location evidence="1">Mitochondrion inner membrane</location>
        <topology evidence="1">Multi-pass membrane protein</topology>
    </subcellularLocation>
</comment>
<comment type="similarity">
    <text evidence="2">Belongs to the mitochondrial carrier (TC 2.A.29) family.</text>
</comment>
<evidence type="ECO:0000256" key="6">
    <source>
        <dbReference type="ARBA" id="ARBA00022737"/>
    </source>
</evidence>
<comment type="catalytic activity">
    <reaction evidence="15">
        <text>ADP(out) + diphosphate(in) = ADP(in) + diphosphate(out)</text>
        <dbReference type="Rhea" id="RHEA:73671"/>
        <dbReference type="ChEBI" id="CHEBI:33019"/>
        <dbReference type="ChEBI" id="CHEBI:456216"/>
    </reaction>
</comment>
<comment type="catalytic activity">
    <reaction evidence="22">
        <text>dADP(in) + ADP(out) = dADP(out) + ADP(in)</text>
        <dbReference type="Rhea" id="RHEA:72855"/>
        <dbReference type="ChEBI" id="CHEBI:57667"/>
        <dbReference type="ChEBI" id="CHEBI:456216"/>
    </reaction>
</comment>
<evidence type="ECO:0000259" key="25">
    <source>
        <dbReference type="PROSITE" id="PS50222"/>
    </source>
</evidence>
<dbReference type="AlphaFoldDB" id="A0A643BX10"/>
<dbReference type="Proteomes" id="UP000437017">
    <property type="component" value="Unassembled WGS sequence"/>
</dbReference>
<comment type="catalytic activity">
    <reaction evidence="19">
        <text>dAMP(in) + ADP(out) + H(+)(out) = dAMP(out) + ADP(in) + H(+)(in)</text>
        <dbReference type="Rhea" id="RHEA:73675"/>
        <dbReference type="ChEBI" id="CHEBI:15378"/>
        <dbReference type="ChEBI" id="CHEBI:58245"/>
        <dbReference type="ChEBI" id="CHEBI:456216"/>
    </reaction>
</comment>
<dbReference type="InterPro" id="IPR002048">
    <property type="entry name" value="EF_hand_dom"/>
</dbReference>
<accession>A0A643BX10</accession>
<keyword evidence="27" id="KW-1185">Reference proteome</keyword>
<evidence type="ECO:0000256" key="24">
    <source>
        <dbReference type="SAM" id="MobiDB-lite"/>
    </source>
</evidence>
<evidence type="ECO:0000256" key="17">
    <source>
        <dbReference type="ARBA" id="ARBA00047352"/>
    </source>
</evidence>
<dbReference type="SUPFAM" id="SSF47473">
    <property type="entry name" value="EF-hand"/>
    <property type="match status" value="1"/>
</dbReference>
<comment type="catalytic activity">
    <reaction evidence="20">
        <text>Mg(2+)(in) + ADP(out) + ATP(in) + H(+)(out) = Mg(2+)(out) + ADP(in) + ATP(out) + H(+)(in)</text>
        <dbReference type="Rhea" id="RHEA:73659"/>
        <dbReference type="ChEBI" id="CHEBI:15378"/>
        <dbReference type="ChEBI" id="CHEBI:18420"/>
        <dbReference type="ChEBI" id="CHEBI:30616"/>
        <dbReference type="ChEBI" id="CHEBI:456216"/>
    </reaction>
</comment>
<dbReference type="PROSITE" id="PS50222">
    <property type="entry name" value="EF_HAND_2"/>
    <property type="match status" value="2"/>
</dbReference>
<dbReference type="PRINTS" id="PR00926">
    <property type="entry name" value="MITOCARRIER"/>
</dbReference>
<dbReference type="PROSITE" id="PS50920">
    <property type="entry name" value="SOLCAR"/>
    <property type="match status" value="5"/>
</dbReference>
<evidence type="ECO:0000256" key="1">
    <source>
        <dbReference type="ARBA" id="ARBA00004448"/>
    </source>
</evidence>
<dbReference type="InterPro" id="IPR023395">
    <property type="entry name" value="MCP_dom_sf"/>
</dbReference>
<keyword evidence="5" id="KW-0479">Metal-binding</keyword>
<comment type="catalytic activity">
    <reaction evidence="14">
        <text>3'-AMP(in) + ADP(out) + H(+)(out) = 3'-AMP(out) + ADP(in) + H(+)(in)</text>
        <dbReference type="Rhea" id="RHEA:73679"/>
        <dbReference type="ChEBI" id="CHEBI:15378"/>
        <dbReference type="ChEBI" id="CHEBI:60880"/>
        <dbReference type="ChEBI" id="CHEBI:456216"/>
    </reaction>
</comment>
<evidence type="ECO:0000313" key="26">
    <source>
        <dbReference type="EMBL" id="KAB0392454.1"/>
    </source>
</evidence>
<dbReference type="FunFam" id="1.50.40.10:FF:000003">
    <property type="entry name" value="Putative calcium-binding mitochondrial carrier protein scamc-2"/>
    <property type="match status" value="1"/>
</dbReference>
<feature type="domain" description="EF-hand" evidence="25">
    <location>
        <begin position="75"/>
        <end position="110"/>
    </location>
</feature>
<dbReference type="InterPro" id="IPR018247">
    <property type="entry name" value="EF_Hand_1_Ca_BS"/>
</dbReference>
<evidence type="ECO:0000256" key="3">
    <source>
        <dbReference type="ARBA" id="ARBA00022448"/>
    </source>
</evidence>
<gene>
    <name evidence="26" type="ORF">E2I00_011294</name>
</gene>
<evidence type="ECO:0000256" key="9">
    <source>
        <dbReference type="ARBA" id="ARBA00022989"/>
    </source>
</evidence>
<dbReference type="OrthoDB" id="270584at2759"/>
<dbReference type="PANTHER" id="PTHR24089">
    <property type="entry name" value="SOLUTE CARRIER FAMILY 25"/>
    <property type="match status" value="1"/>
</dbReference>